<sequence length="468" mass="50556">MATDPFAELLIQLRKEADRTQEQQADAINAASGSETVTRREINRYEKSENIPTNRTLAHIAVASGIPFEELLREAKAARARRRQGAHGEEKNQDGTTRHPLLEGAVGAAVTAESHWDSPVDITSSLDVLLASNTASAALQASDDILLRIIEEYESDGPTGPSRLAAETRRLRSRLHNLMQGHQPPSHRAELFRIASRTSAVLGYMAVNAGHHNLTTAYCAEAVALATDIGDLETVMWTHGTLSLSAYYRGNLAEAVRWASAGIDLAPDHPQAIRLQVNGLARALACQGDRPGTLKAILAAEDLTARHDVSTVLTPCISLEPYGLPRTLANAITGHVALGDTADVLRYENEISGHVATSDSDWTRSLVALDVATVLVSGRNTDVEHAMLLGRQVLEDAEQGPLILSVVQRAHALHRSAKSWKETAAVRDYGEALRAWSDTPRVRHLTESVTMSASGDASGRTSSTGWLR</sequence>
<dbReference type="RefSeq" id="WP_388108703.1">
    <property type="nucleotide sequence ID" value="NZ_JBIAHM010000008.1"/>
</dbReference>
<proteinExistence type="predicted"/>
<gene>
    <name evidence="3" type="ORF">ACFYNQ_23225</name>
</gene>
<dbReference type="Gene3D" id="1.10.260.40">
    <property type="entry name" value="lambda repressor-like DNA-binding domains"/>
    <property type="match status" value="1"/>
</dbReference>
<organism evidence="3 4">
    <name type="scientific">Streptomyces hokutonensis</name>
    <dbReference type="NCBI Taxonomy" id="1306990"/>
    <lineage>
        <taxon>Bacteria</taxon>
        <taxon>Bacillati</taxon>
        <taxon>Actinomycetota</taxon>
        <taxon>Actinomycetes</taxon>
        <taxon>Kitasatosporales</taxon>
        <taxon>Streptomycetaceae</taxon>
        <taxon>Streptomyces</taxon>
    </lineage>
</organism>
<feature type="domain" description="HTH cro/C1-type" evidence="2">
    <location>
        <begin position="10"/>
        <end position="71"/>
    </location>
</feature>
<dbReference type="InterPro" id="IPR010982">
    <property type="entry name" value="Lambda_DNA-bd_dom_sf"/>
</dbReference>
<dbReference type="InterPro" id="IPR001387">
    <property type="entry name" value="Cro/C1-type_HTH"/>
</dbReference>
<feature type="region of interest" description="Disordered" evidence="1">
    <location>
        <begin position="77"/>
        <end position="99"/>
    </location>
</feature>
<dbReference type="Proteomes" id="UP001601303">
    <property type="component" value="Unassembled WGS sequence"/>
</dbReference>
<evidence type="ECO:0000256" key="1">
    <source>
        <dbReference type="SAM" id="MobiDB-lite"/>
    </source>
</evidence>
<dbReference type="EMBL" id="JBIAHM010000008">
    <property type="protein sequence ID" value="MFE9601464.1"/>
    <property type="molecule type" value="Genomic_DNA"/>
</dbReference>
<comment type="caution">
    <text evidence="3">The sequence shown here is derived from an EMBL/GenBank/DDBJ whole genome shotgun (WGS) entry which is preliminary data.</text>
</comment>
<dbReference type="Gene3D" id="1.25.40.10">
    <property type="entry name" value="Tetratricopeptide repeat domain"/>
    <property type="match status" value="1"/>
</dbReference>
<keyword evidence="4" id="KW-1185">Reference proteome</keyword>
<dbReference type="PROSITE" id="PS50943">
    <property type="entry name" value="HTH_CROC1"/>
    <property type="match status" value="1"/>
</dbReference>
<feature type="compositionally biased region" description="Basic and acidic residues" evidence="1">
    <location>
        <begin position="86"/>
        <end position="99"/>
    </location>
</feature>
<name>A0ABW6M5Q3_9ACTN</name>
<dbReference type="SUPFAM" id="SSF48452">
    <property type="entry name" value="TPR-like"/>
    <property type="match status" value="1"/>
</dbReference>
<reference evidence="3 4" key="1">
    <citation type="submission" date="2024-10" db="EMBL/GenBank/DDBJ databases">
        <title>The Natural Products Discovery Center: Release of the First 8490 Sequenced Strains for Exploring Actinobacteria Biosynthetic Diversity.</title>
        <authorList>
            <person name="Kalkreuter E."/>
            <person name="Kautsar S.A."/>
            <person name="Yang D."/>
            <person name="Bader C.D."/>
            <person name="Teijaro C.N."/>
            <person name="Fluegel L."/>
            <person name="Davis C.M."/>
            <person name="Simpson J.R."/>
            <person name="Lauterbach L."/>
            <person name="Steele A.D."/>
            <person name="Gui C."/>
            <person name="Meng S."/>
            <person name="Li G."/>
            <person name="Viehrig K."/>
            <person name="Ye F."/>
            <person name="Su P."/>
            <person name="Kiefer A.F."/>
            <person name="Nichols A."/>
            <person name="Cepeda A.J."/>
            <person name="Yan W."/>
            <person name="Fan B."/>
            <person name="Jiang Y."/>
            <person name="Adhikari A."/>
            <person name="Zheng C.-J."/>
            <person name="Schuster L."/>
            <person name="Cowan T.M."/>
            <person name="Smanski M.J."/>
            <person name="Chevrette M.G."/>
            <person name="De Carvalho L.P.S."/>
            <person name="Shen B."/>
        </authorList>
    </citation>
    <scope>NUCLEOTIDE SEQUENCE [LARGE SCALE GENOMIC DNA]</scope>
    <source>
        <strain evidence="3 4">NPDC006488</strain>
    </source>
</reference>
<evidence type="ECO:0000259" key="2">
    <source>
        <dbReference type="PROSITE" id="PS50943"/>
    </source>
</evidence>
<dbReference type="SUPFAM" id="SSF47413">
    <property type="entry name" value="lambda repressor-like DNA-binding domains"/>
    <property type="match status" value="1"/>
</dbReference>
<evidence type="ECO:0000313" key="3">
    <source>
        <dbReference type="EMBL" id="MFE9601464.1"/>
    </source>
</evidence>
<evidence type="ECO:0000313" key="4">
    <source>
        <dbReference type="Proteomes" id="UP001601303"/>
    </source>
</evidence>
<dbReference type="CDD" id="cd00093">
    <property type="entry name" value="HTH_XRE"/>
    <property type="match status" value="1"/>
</dbReference>
<accession>A0ABW6M5Q3</accession>
<protein>
    <submittedName>
        <fullName evidence="3">Helix-turn-helix transcriptional regulator</fullName>
    </submittedName>
</protein>
<feature type="region of interest" description="Disordered" evidence="1">
    <location>
        <begin position="448"/>
        <end position="468"/>
    </location>
</feature>
<dbReference type="InterPro" id="IPR011990">
    <property type="entry name" value="TPR-like_helical_dom_sf"/>
</dbReference>